<gene>
    <name evidence="1" type="ORF">MRB53_033343</name>
</gene>
<proteinExistence type="predicted"/>
<accession>A0ACC2KUM7</accession>
<name>A0ACC2KUM7_PERAE</name>
<comment type="caution">
    <text evidence="1">The sequence shown here is derived from an EMBL/GenBank/DDBJ whole genome shotgun (WGS) entry which is preliminary data.</text>
</comment>
<dbReference type="Proteomes" id="UP001234297">
    <property type="component" value="Chromosome 11"/>
</dbReference>
<evidence type="ECO:0000313" key="1">
    <source>
        <dbReference type="EMBL" id="KAJ8624813.1"/>
    </source>
</evidence>
<keyword evidence="2" id="KW-1185">Reference proteome</keyword>
<dbReference type="EMBL" id="CM056819">
    <property type="protein sequence ID" value="KAJ8624813.1"/>
    <property type="molecule type" value="Genomic_DNA"/>
</dbReference>
<sequence>MVVTFPSKSCYLNPLSSITKPPSKSSNPHSKAQNIVDPLLHYCQLLSHGRFPSTIISISALKACARLSAFKEGQTIHAQITKAGSRSNQFIATSLIHFYSAFGHLQLARRVFDEMADRDAALQTAMLVGYARNGDIKIARCVFDAMPERDTVAWNAMLSSYAQSGLPKDALELFREMQAVKVRPNEVTLVNALSSCSQLGCLTLGEWIHAYIDREEDIKVTSTLNNALVHMYAKCGRLDAAFRVFVERRPRNLESWNTMLTGFAIHGRGTSAVSLFSQIIKTGLMPDKITFICVLMACSHSGMIDHAHRCFNCMTRVYGMEPKSSHYGCMVDVLSRAGLLEEAQSLIDRMPFEPDAYIWGALLGGCLTHRSYELGLQAANHLLELEPWEESRYIALANLNVIAGKLEDAVKVRNMMIQNGIKKSSGSSSIEVDGSLHEFLAGDRSHCQSKEIYSMIAKIDIDLDSHEHVPSNKQP</sequence>
<organism evidence="1 2">
    <name type="scientific">Persea americana</name>
    <name type="common">Avocado</name>
    <dbReference type="NCBI Taxonomy" id="3435"/>
    <lineage>
        <taxon>Eukaryota</taxon>
        <taxon>Viridiplantae</taxon>
        <taxon>Streptophyta</taxon>
        <taxon>Embryophyta</taxon>
        <taxon>Tracheophyta</taxon>
        <taxon>Spermatophyta</taxon>
        <taxon>Magnoliopsida</taxon>
        <taxon>Magnoliidae</taxon>
        <taxon>Laurales</taxon>
        <taxon>Lauraceae</taxon>
        <taxon>Persea</taxon>
    </lineage>
</organism>
<reference evidence="1 2" key="1">
    <citation type="journal article" date="2022" name="Hortic Res">
        <title>A haplotype resolved chromosomal level avocado genome allows analysis of novel avocado genes.</title>
        <authorList>
            <person name="Nath O."/>
            <person name="Fletcher S.J."/>
            <person name="Hayward A."/>
            <person name="Shaw L.M."/>
            <person name="Masouleh A.K."/>
            <person name="Furtado A."/>
            <person name="Henry R.J."/>
            <person name="Mitter N."/>
        </authorList>
    </citation>
    <scope>NUCLEOTIDE SEQUENCE [LARGE SCALE GENOMIC DNA]</scope>
    <source>
        <strain evidence="2">cv. Hass</strain>
    </source>
</reference>
<evidence type="ECO:0000313" key="2">
    <source>
        <dbReference type="Proteomes" id="UP001234297"/>
    </source>
</evidence>
<protein>
    <submittedName>
        <fullName evidence="1">Uncharacterized protein</fullName>
    </submittedName>
</protein>